<dbReference type="Proteomes" id="UP000033048">
    <property type="component" value="Chromosome"/>
</dbReference>
<dbReference type="GO" id="GO:0008168">
    <property type="term" value="F:methyltransferase activity"/>
    <property type="evidence" value="ECO:0007669"/>
    <property type="project" value="InterPro"/>
</dbReference>
<dbReference type="Pfam" id="PF04471">
    <property type="entry name" value="Mrr_cat"/>
    <property type="match status" value="1"/>
</dbReference>
<evidence type="ECO:0000313" key="2">
    <source>
        <dbReference type="EMBL" id="AKB85365.1"/>
    </source>
</evidence>
<feature type="domain" description="Restriction endonuclease type IV Mrr" evidence="1">
    <location>
        <begin position="664"/>
        <end position="774"/>
    </location>
</feature>
<dbReference type="InterPro" id="IPR052906">
    <property type="entry name" value="Type_IV_Methyl-Rstrct_Enzyme"/>
</dbReference>
<organism evidence="2 3">
    <name type="scientific">Methanococcoides methylutens MM1</name>
    <dbReference type="NCBI Taxonomy" id="1434104"/>
    <lineage>
        <taxon>Archaea</taxon>
        <taxon>Methanobacteriati</taxon>
        <taxon>Methanobacteriota</taxon>
        <taxon>Stenosarchaea group</taxon>
        <taxon>Methanomicrobia</taxon>
        <taxon>Methanosarcinales</taxon>
        <taxon>Methanosarcinaceae</taxon>
        <taxon>Methanococcoides</taxon>
    </lineage>
</organism>
<dbReference type="PANTHER" id="PTHR30015:SF7">
    <property type="entry name" value="TYPE IV METHYL-DIRECTED RESTRICTION ENZYME ECOKMRR"/>
    <property type="match status" value="1"/>
</dbReference>
<dbReference type="InterPro" id="IPR029063">
    <property type="entry name" value="SAM-dependent_MTases_sf"/>
</dbReference>
<dbReference type="Gene3D" id="3.40.1350.10">
    <property type="match status" value="1"/>
</dbReference>
<protein>
    <recommendedName>
        <fullName evidence="1">Restriction endonuclease type IV Mrr domain-containing protein</fullName>
    </recommendedName>
</protein>
<dbReference type="SUPFAM" id="SSF52980">
    <property type="entry name" value="Restriction endonuclease-like"/>
    <property type="match status" value="1"/>
</dbReference>
<dbReference type="EMBL" id="CP009518">
    <property type="protein sequence ID" value="AKB85365.1"/>
    <property type="molecule type" value="Genomic_DNA"/>
</dbReference>
<evidence type="ECO:0000313" key="3">
    <source>
        <dbReference type="Proteomes" id="UP000033048"/>
    </source>
</evidence>
<dbReference type="GO" id="GO:0015666">
    <property type="term" value="F:restriction endodeoxyribonuclease activity"/>
    <property type="evidence" value="ECO:0007669"/>
    <property type="project" value="TreeGrafter"/>
</dbReference>
<gene>
    <name evidence="2" type="ORF">MCMEM_1312</name>
</gene>
<dbReference type="REBASE" id="109307">
    <property type="entry name" value="MmeMM1ORF1310P"/>
</dbReference>
<dbReference type="GO" id="GO:0009307">
    <property type="term" value="P:DNA restriction-modification system"/>
    <property type="evidence" value="ECO:0007669"/>
    <property type="project" value="InterPro"/>
</dbReference>
<dbReference type="PROSITE" id="PS00092">
    <property type="entry name" value="N6_MTASE"/>
    <property type="match status" value="1"/>
</dbReference>
<sequence length="784" mass="90620">MYWLLKKDEQEIIRENVDKLVQRLSQISGNVQVDQLFPYVGRKDRRKAVAIIDELTDEEDTIVDSFVGSGIFIYGASELGRNCLGNEWEPYAYRMANAPWRLPPIEAIKKAIDQLLKLIKIDFDFLYRTVCPCGHIHVLDSLFFDRNPLKYNQISAHKRLGNDGENITYRKQYRCPICRRTEKHFDASDAAHMETISKMNVPAKYLKIFGSPLIENSRINLSSEYTQYGNLFPHRSKIALSLLWDGISQLECEENVKLFLEDAFLSILPQAKYRDYRGKSQDLHVPPIKLREVNILYRFLRQTQKRYRGLSNYKFSSNNNVSPIHCSDYRDFMSELDSSSVDLVLTDPPWTDGNAYFEKAQLYHPWLNYSLLEDDIRLKKECVVTDAPSRREEHNMENWQKDIAEFFNEAGRILKDLKYLALFFRPIPARHWLENLNSLKLLARKAGFEPLLSIDVSSPDPSMRLQQSASYLISEDIVFLFVKLPDELKRYYYNDFDIDQLVFQVGEQIQEDVHGPFTYKNWRACLSDCFIKKGISEMNSPKMEGKISELFSRYHDEITPGLYLPKALTPFSGQLFDTPAIERMFTYVPTVISELTEGGNTFSYERFLLKLSEYVENGTKALIHEIQQIDMKGLIEVYAEPIEGGGKFRRRELPKLPNGLRNILEMDPYDFEAFVGQILDAQGFSSIALVGRAGDRGVDLVATDPEGHSTIVQCKRYIENNVSSIPVQRLHSYALTRGAQRQILITTSDFTLQAKQEAELTKTELINGKELETLIATYLPDYFN</sequence>
<evidence type="ECO:0000259" key="1">
    <source>
        <dbReference type="Pfam" id="PF04471"/>
    </source>
</evidence>
<dbReference type="GO" id="GO:0032259">
    <property type="term" value="P:methylation"/>
    <property type="evidence" value="ECO:0007669"/>
    <property type="project" value="InterPro"/>
</dbReference>
<dbReference type="InterPro" id="IPR007560">
    <property type="entry name" value="Restrct_endonuc_IV_Mrr"/>
</dbReference>
<dbReference type="KEGG" id="mmet:MCMEM_1312"/>
<keyword evidence="3" id="KW-1185">Reference proteome</keyword>
<dbReference type="PANTHER" id="PTHR30015">
    <property type="entry name" value="MRR RESTRICTION SYSTEM PROTEIN"/>
    <property type="match status" value="1"/>
</dbReference>
<dbReference type="AlphaFoldDB" id="A0A0E3X0J4"/>
<name>A0A0E3X0J4_METMT</name>
<proteinExistence type="predicted"/>
<dbReference type="Gene3D" id="3.40.50.150">
    <property type="entry name" value="Vaccinia Virus protein VP39"/>
    <property type="match status" value="2"/>
</dbReference>
<dbReference type="STRING" id="1434104.MCMEM_1312"/>
<dbReference type="GO" id="GO:0003677">
    <property type="term" value="F:DNA binding"/>
    <property type="evidence" value="ECO:0007669"/>
    <property type="project" value="InterPro"/>
</dbReference>
<reference evidence="2 3" key="1">
    <citation type="submission" date="2014-07" db="EMBL/GenBank/DDBJ databases">
        <title>Methanogenic archaea and the global carbon cycle.</title>
        <authorList>
            <person name="Henriksen J.R."/>
            <person name="Luke J."/>
            <person name="Reinhart S."/>
            <person name="Benedict M.N."/>
            <person name="Youngblut N.D."/>
            <person name="Metcalf M.E."/>
            <person name="Whitaker R.J."/>
            <person name="Metcalf W.W."/>
        </authorList>
    </citation>
    <scope>NUCLEOTIDE SEQUENCE [LARGE SCALE GENOMIC DNA]</scope>
    <source>
        <strain evidence="2 3">MM1</strain>
    </source>
</reference>
<accession>A0A0E3X0J4</accession>
<dbReference type="InterPro" id="IPR011335">
    <property type="entry name" value="Restrct_endonuc-II-like"/>
</dbReference>
<dbReference type="HOGENOM" id="CLU_357797_0_0_2"/>
<dbReference type="InterPro" id="IPR011856">
    <property type="entry name" value="tRNA_endonuc-like_dom_sf"/>
</dbReference>
<dbReference type="SUPFAM" id="SSF53335">
    <property type="entry name" value="S-adenosyl-L-methionine-dependent methyltransferases"/>
    <property type="match status" value="2"/>
</dbReference>
<dbReference type="InterPro" id="IPR002052">
    <property type="entry name" value="DNA_methylase_N6_adenine_CS"/>
</dbReference>